<accession>A0AAV1R2U1</accession>
<dbReference type="Gene3D" id="3.40.50.150">
    <property type="entry name" value="Vaccinia Virus protein VP39"/>
    <property type="match status" value="1"/>
</dbReference>
<keyword evidence="3" id="KW-0949">S-adenosyl-L-methionine</keyword>
<evidence type="ECO:0000256" key="4">
    <source>
        <dbReference type="ARBA" id="ARBA00023453"/>
    </source>
</evidence>
<dbReference type="Pfam" id="PF01596">
    <property type="entry name" value="Methyltransf_3"/>
    <property type="match status" value="1"/>
</dbReference>
<comment type="caution">
    <text evidence="5">The sequence shown here is derived from an EMBL/GenBank/DDBJ whole genome shotgun (WGS) entry which is preliminary data.</text>
</comment>
<dbReference type="InterPro" id="IPR002935">
    <property type="entry name" value="SAM_O-MeTrfase"/>
</dbReference>
<evidence type="ECO:0000256" key="3">
    <source>
        <dbReference type="ARBA" id="ARBA00022691"/>
    </source>
</evidence>
<dbReference type="GO" id="GO:0008171">
    <property type="term" value="F:O-methyltransferase activity"/>
    <property type="evidence" value="ECO:0007669"/>
    <property type="project" value="InterPro"/>
</dbReference>
<keyword evidence="1" id="KW-0489">Methyltransferase</keyword>
<evidence type="ECO:0000256" key="1">
    <source>
        <dbReference type="ARBA" id="ARBA00022603"/>
    </source>
</evidence>
<keyword evidence="6" id="KW-1185">Reference proteome</keyword>
<dbReference type="Proteomes" id="UP001314170">
    <property type="component" value="Unassembled WGS sequence"/>
</dbReference>
<reference evidence="5 6" key="1">
    <citation type="submission" date="2024-01" db="EMBL/GenBank/DDBJ databases">
        <authorList>
            <person name="Waweru B."/>
        </authorList>
    </citation>
    <scope>NUCLEOTIDE SEQUENCE [LARGE SCALE GENOMIC DNA]</scope>
</reference>
<dbReference type="InterPro" id="IPR029063">
    <property type="entry name" value="SAM-dependent_MTases_sf"/>
</dbReference>
<organism evidence="5 6">
    <name type="scientific">Dovyalis caffra</name>
    <dbReference type="NCBI Taxonomy" id="77055"/>
    <lineage>
        <taxon>Eukaryota</taxon>
        <taxon>Viridiplantae</taxon>
        <taxon>Streptophyta</taxon>
        <taxon>Embryophyta</taxon>
        <taxon>Tracheophyta</taxon>
        <taxon>Spermatophyta</taxon>
        <taxon>Magnoliopsida</taxon>
        <taxon>eudicotyledons</taxon>
        <taxon>Gunneridae</taxon>
        <taxon>Pentapetalae</taxon>
        <taxon>rosids</taxon>
        <taxon>fabids</taxon>
        <taxon>Malpighiales</taxon>
        <taxon>Salicaceae</taxon>
        <taxon>Flacourtieae</taxon>
        <taxon>Dovyalis</taxon>
    </lineage>
</organism>
<evidence type="ECO:0000313" key="5">
    <source>
        <dbReference type="EMBL" id="CAK7326830.1"/>
    </source>
</evidence>
<keyword evidence="2" id="KW-0808">Transferase</keyword>
<comment type="similarity">
    <text evidence="4">Belongs to the class I-like SAM-binding methyltransferase superfamily. Cation-dependent O-methyltransferase family.</text>
</comment>
<dbReference type="AlphaFoldDB" id="A0AAV1R2U1"/>
<dbReference type="GO" id="GO:0032259">
    <property type="term" value="P:methylation"/>
    <property type="evidence" value="ECO:0007669"/>
    <property type="project" value="UniProtKB-KW"/>
</dbReference>
<gene>
    <name evidence="5" type="ORF">DCAF_LOCUS4536</name>
</gene>
<sequence length="95" mass="11063">MNPKWTMEVGVFKAILSFPRHRHCSMMVDDRLVPLRITTIDIDREAYEVGLPHIQKVGTENKINFIQAKLSRLQVKCSTTMEFFQFRKPLNLIGS</sequence>
<proteinExistence type="inferred from homology"/>
<evidence type="ECO:0000313" key="6">
    <source>
        <dbReference type="Proteomes" id="UP001314170"/>
    </source>
</evidence>
<protein>
    <submittedName>
        <fullName evidence="5">Uncharacterized protein</fullName>
    </submittedName>
</protein>
<evidence type="ECO:0000256" key="2">
    <source>
        <dbReference type="ARBA" id="ARBA00022679"/>
    </source>
</evidence>
<name>A0AAV1R2U1_9ROSI</name>
<dbReference type="EMBL" id="CAWUPB010000851">
    <property type="protein sequence ID" value="CAK7326830.1"/>
    <property type="molecule type" value="Genomic_DNA"/>
</dbReference>